<dbReference type="InterPro" id="IPR006204">
    <property type="entry name" value="GHMP_kinase_N_dom"/>
</dbReference>
<comment type="caution">
    <text evidence="8">The sequence shown here is derived from an EMBL/GenBank/DDBJ whole genome shotgun (WGS) entry which is preliminary data.</text>
</comment>
<dbReference type="OrthoDB" id="9812992at2"/>
<dbReference type="PRINTS" id="PR00960">
    <property type="entry name" value="LMBPPROTEIN"/>
</dbReference>
<evidence type="ECO:0000259" key="7">
    <source>
        <dbReference type="Pfam" id="PF08544"/>
    </source>
</evidence>
<gene>
    <name evidence="8" type="ORF">GCWU000321_01503</name>
</gene>
<evidence type="ECO:0000259" key="6">
    <source>
        <dbReference type="Pfam" id="PF00288"/>
    </source>
</evidence>
<sequence length="322" mass="35864">MIITKTPLRISFIGGGTDLPAYYENGYGAVVSTTINKYIYITLNKRFDDTIRLSYSQTENVDHVEDLKHDIAKACLKMAGITGGVEITSIADIPSGTGLGSSSSFTVGLLNALYTYQGERLSSEELAEKASHIEIDILHHPIGKQDQYAAAFGGVNYFSFERHGDVTRDKIKLSDYDIRNMDRKFMMFYTGIRRSADGILAKQSEETHNKLSVLDFMRNQANTMRNYLVTKGFDESFADMLDEAWKKKRTITSGITNGEIDTLYQKALEAGAKGGKLLGAGGGGFILLYCDEQYQDQVRQALGLKEVDFELSTYGSRVVYFE</sequence>
<dbReference type="InterPro" id="IPR020568">
    <property type="entry name" value="Ribosomal_Su5_D2-typ_SF"/>
</dbReference>
<evidence type="ECO:0000313" key="8">
    <source>
        <dbReference type="EMBL" id="EEW97509.1"/>
    </source>
</evidence>
<evidence type="ECO:0000256" key="4">
    <source>
        <dbReference type="ARBA" id="ARBA00022840"/>
    </source>
</evidence>
<dbReference type="RefSeq" id="WP_007070441.1">
    <property type="nucleotide sequence ID" value="NZ_GG698602.1"/>
</dbReference>
<dbReference type="eggNOG" id="COG2605">
    <property type="taxonomic scope" value="Bacteria"/>
</dbReference>
<feature type="domain" description="GHMP kinase N-terminal" evidence="6">
    <location>
        <begin position="71"/>
        <end position="154"/>
    </location>
</feature>
<dbReference type="InterPro" id="IPR006203">
    <property type="entry name" value="GHMP_knse_ATP-bd_CS"/>
</dbReference>
<dbReference type="InterPro" id="IPR014606">
    <property type="entry name" value="Heptose_7-P_kinase"/>
</dbReference>
<accession>C9LPM3</accession>
<dbReference type="Pfam" id="PF00288">
    <property type="entry name" value="GHMP_kinases_N"/>
    <property type="match status" value="1"/>
</dbReference>
<dbReference type="PANTHER" id="PTHR32463:SF0">
    <property type="entry name" value="L-FUCOSE KINASE"/>
    <property type="match status" value="1"/>
</dbReference>
<dbReference type="GO" id="GO:0042352">
    <property type="term" value="P:GDP-L-fucose salvage"/>
    <property type="evidence" value="ECO:0007669"/>
    <property type="project" value="TreeGrafter"/>
</dbReference>
<keyword evidence="9" id="KW-1185">Reference proteome</keyword>
<evidence type="ECO:0000256" key="5">
    <source>
        <dbReference type="ARBA" id="ARBA00038121"/>
    </source>
</evidence>
<protein>
    <submittedName>
        <fullName evidence="8">GHMP kinase, N-terminal domain protein</fullName>
    </submittedName>
</protein>
<organism evidence="8 9">
    <name type="scientific">Dialister invisus DSM 15470</name>
    <dbReference type="NCBI Taxonomy" id="592028"/>
    <lineage>
        <taxon>Bacteria</taxon>
        <taxon>Bacillati</taxon>
        <taxon>Bacillota</taxon>
        <taxon>Negativicutes</taxon>
        <taxon>Veillonellales</taxon>
        <taxon>Veillonellaceae</taxon>
        <taxon>Dialister</taxon>
    </lineage>
</organism>
<dbReference type="Gene3D" id="3.30.230.120">
    <property type="match status" value="1"/>
</dbReference>
<dbReference type="InterPro" id="IPR001174">
    <property type="entry name" value="HddA/FKP"/>
</dbReference>
<evidence type="ECO:0000256" key="1">
    <source>
        <dbReference type="ARBA" id="ARBA00022679"/>
    </source>
</evidence>
<comment type="similarity">
    <text evidence="5">Belongs to the GHMP kinase family.</text>
</comment>
<dbReference type="PANTHER" id="PTHR32463">
    <property type="entry name" value="L-FUCOSE KINASE"/>
    <property type="match status" value="1"/>
</dbReference>
<evidence type="ECO:0000256" key="3">
    <source>
        <dbReference type="ARBA" id="ARBA00022777"/>
    </source>
</evidence>
<name>C9LPM3_9FIRM</name>
<reference evidence="8" key="1">
    <citation type="submission" date="2009-09" db="EMBL/GenBank/DDBJ databases">
        <authorList>
            <person name="Weinstock G."/>
            <person name="Sodergren E."/>
            <person name="Clifton S."/>
            <person name="Fulton L."/>
            <person name="Fulton B."/>
            <person name="Courtney L."/>
            <person name="Fronick C."/>
            <person name="Harrison M."/>
            <person name="Strong C."/>
            <person name="Farmer C."/>
            <person name="Delahaunty K."/>
            <person name="Markovic C."/>
            <person name="Hall O."/>
            <person name="Minx P."/>
            <person name="Tomlinson C."/>
            <person name="Mitreva M."/>
            <person name="Nelson J."/>
            <person name="Hou S."/>
            <person name="Wollam A."/>
            <person name="Pepin K.H."/>
            <person name="Johnson M."/>
            <person name="Bhonagiri V."/>
            <person name="Nash W.E."/>
            <person name="Warren W."/>
            <person name="Chinwalla A."/>
            <person name="Mardis E.R."/>
            <person name="Wilson R.K."/>
        </authorList>
    </citation>
    <scope>NUCLEOTIDE SEQUENCE [LARGE SCALE GENOMIC DNA]</scope>
    <source>
        <strain evidence="8">DSM 15470</strain>
    </source>
</reference>
<keyword evidence="1" id="KW-0808">Transferase</keyword>
<evidence type="ECO:0000313" key="9">
    <source>
        <dbReference type="Proteomes" id="UP000004736"/>
    </source>
</evidence>
<dbReference type="GeneID" id="78278071"/>
<dbReference type="SUPFAM" id="SSF55060">
    <property type="entry name" value="GHMP Kinase, C-terminal domain"/>
    <property type="match status" value="1"/>
</dbReference>
<dbReference type="InterPro" id="IPR052203">
    <property type="entry name" value="GHMP_Kinase-Related"/>
</dbReference>
<dbReference type="HOGENOM" id="CLU_048558_1_0_9"/>
<dbReference type="STRING" id="592028.GCWU000321_01503"/>
<dbReference type="GO" id="GO:0050201">
    <property type="term" value="F:fucokinase activity"/>
    <property type="evidence" value="ECO:0007669"/>
    <property type="project" value="TreeGrafter"/>
</dbReference>
<dbReference type="InterPro" id="IPR036554">
    <property type="entry name" value="GHMP_kinase_C_sf"/>
</dbReference>
<keyword evidence="2" id="KW-0547">Nucleotide-binding</keyword>
<feature type="domain" description="GHMP kinase C-terminal" evidence="7">
    <location>
        <begin position="234"/>
        <end position="302"/>
    </location>
</feature>
<keyword evidence="4" id="KW-0067">ATP-binding</keyword>
<dbReference type="PROSITE" id="PS00627">
    <property type="entry name" value="GHMP_KINASES_ATP"/>
    <property type="match status" value="1"/>
</dbReference>
<dbReference type="Proteomes" id="UP000004736">
    <property type="component" value="Unassembled WGS sequence"/>
</dbReference>
<evidence type="ECO:0000256" key="2">
    <source>
        <dbReference type="ARBA" id="ARBA00022741"/>
    </source>
</evidence>
<dbReference type="InterPro" id="IPR013750">
    <property type="entry name" value="GHMP_kinase_C_dom"/>
</dbReference>
<dbReference type="SUPFAM" id="SSF54211">
    <property type="entry name" value="Ribosomal protein S5 domain 2-like"/>
    <property type="match status" value="1"/>
</dbReference>
<keyword evidence="3 8" id="KW-0418">Kinase</keyword>
<dbReference type="GO" id="GO:0005524">
    <property type="term" value="F:ATP binding"/>
    <property type="evidence" value="ECO:0007669"/>
    <property type="project" value="UniProtKB-KW"/>
</dbReference>
<dbReference type="EMBL" id="ACIM02000001">
    <property type="protein sequence ID" value="EEW97509.1"/>
    <property type="molecule type" value="Genomic_DNA"/>
</dbReference>
<dbReference type="PIRSF" id="PIRSF036406">
    <property type="entry name" value="Hept_kin"/>
    <property type="match status" value="1"/>
</dbReference>
<proteinExistence type="inferred from homology"/>
<dbReference type="Pfam" id="PF08544">
    <property type="entry name" value="GHMP_kinases_C"/>
    <property type="match status" value="1"/>
</dbReference>
<dbReference type="AlphaFoldDB" id="C9LPM3"/>